<keyword evidence="2 5" id="KW-0812">Transmembrane</keyword>
<dbReference type="PANTHER" id="PTHR28128:SF1">
    <property type="entry name" value="GOLGI APPARATUS MEMBRANE PROTEIN TVP15"/>
    <property type="match status" value="1"/>
</dbReference>
<comment type="caution">
    <text evidence="6">The sequence shown here is derived from an EMBL/GenBank/DDBJ whole genome shotgun (WGS) entry which is preliminary data.</text>
</comment>
<dbReference type="Pfam" id="PF08507">
    <property type="entry name" value="COPI_assoc"/>
    <property type="match status" value="1"/>
</dbReference>
<gene>
    <name evidence="6" type="ORF">INT43_007080</name>
</gene>
<comment type="subcellular location">
    <subcellularLocation>
        <location evidence="1">Membrane</location>
        <topology evidence="1">Multi-pass membrane protein</topology>
    </subcellularLocation>
</comment>
<organism evidence="6 7">
    <name type="scientific">Mortierella isabellina</name>
    <name type="common">Filamentous fungus</name>
    <name type="synonym">Umbelopsis isabellina</name>
    <dbReference type="NCBI Taxonomy" id="91625"/>
    <lineage>
        <taxon>Eukaryota</taxon>
        <taxon>Fungi</taxon>
        <taxon>Fungi incertae sedis</taxon>
        <taxon>Mucoromycota</taxon>
        <taxon>Mucoromycotina</taxon>
        <taxon>Umbelopsidomycetes</taxon>
        <taxon>Umbelopsidales</taxon>
        <taxon>Umbelopsidaceae</taxon>
        <taxon>Umbelopsis</taxon>
    </lineage>
</organism>
<protein>
    <recommendedName>
        <fullName evidence="8">COPI associated protein</fullName>
    </recommendedName>
</protein>
<keyword evidence="4 5" id="KW-0472">Membrane</keyword>
<dbReference type="Proteomes" id="UP000654370">
    <property type="component" value="Unassembled WGS sequence"/>
</dbReference>
<dbReference type="OrthoDB" id="423534at2759"/>
<evidence type="ECO:0008006" key="8">
    <source>
        <dbReference type="Google" id="ProtNLM"/>
    </source>
</evidence>
<name>A0A8H7UJJ7_MORIS</name>
<accession>A0A8H7UJJ7</accession>
<reference evidence="6" key="1">
    <citation type="submission" date="2020-12" db="EMBL/GenBank/DDBJ databases">
        <title>Metabolic potential, ecology and presence of endohyphal bacteria is reflected in genomic diversity of Mucoromycotina.</title>
        <authorList>
            <person name="Muszewska A."/>
            <person name="Okrasinska A."/>
            <person name="Steczkiewicz K."/>
            <person name="Drgas O."/>
            <person name="Orlowska M."/>
            <person name="Perlinska-Lenart U."/>
            <person name="Aleksandrzak-Piekarczyk T."/>
            <person name="Szatraj K."/>
            <person name="Zielenkiewicz U."/>
            <person name="Pilsyk S."/>
            <person name="Malc E."/>
            <person name="Mieczkowski P."/>
            <person name="Kruszewska J.S."/>
            <person name="Biernat P."/>
            <person name="Pawlowska J."/>
        </authorList>
    </citation>
    <scope>NUCLEOTIDE SEQUENCE</scope>
    <source>
        <strain evidence="6">WA0000067209</strain>
    </source>
</reference>
<dbReference type="AlphaFoldDB" id="A0A8H7UJJ7"/>
<evidence type="ECO:0000313" key="6">
    <source>
        <dbReference type="EMBL" id="KAG2182153.1"/>
    </source>
</evidence>
<evidence type="ECO:0000256" key="5">
    <source>
        <dbReference type="SAM" id="Phobius"/>
    </source>
</evidence>
<sequence>MISRTKIENVTNLTFNFINITLYILITTAAVIKSIGGNFADIVVCVYTAVATTLLILNEIRTPVFVSENFRFLGINLGRGLLFLFFGCVILDTVSFNIIVGILSWTVGLLYLIISFVPNIAHPNALIINWQTWKEFSSEGLDLYNPVATPARSRTFHANQLGGNEPHTSVDPSLLMPNHNRASPMAHVVERHFAQPPTRPHTYVNDSTPDLSIIDTMRSTSATS</sequence>
<feature type="transmembrane region" description="Helical" evidence="5">
    <location>
        <begin position="12"/>
        <end position="32"/>
    </location>
</feature>
<dbReference type="GO" id="GO:0016020">
    <property type="term" value="C:membrane"/>
    <property type="evidence" value="ECO:0007669"/>
    <property type="project" value="UniProtKB-SubCell"/>
</dbReference>
<proteinExistence type="predicted"/>
<feature type="transmembrane region" description="Helical" evidence="5">
    <location>
        <begin position="81"/>
        <end position="103"/>
    </location>
</feature>
<evidence type="ECO:0000313" key="7">
    <source>
        <dbReference type="Proteomes" id="UP000654370"/>
    </source>
</evidence>
<evidence type="ECO:0000256" key="4">
    <source>
        <dbReference type="ARBA" id="ARBA00023136"/>
    </source>
</evidence>
<feature type="transmembrane region" description="Helical" evidence="5">
    <location>
        <begin position="38"/>
        <end position="60"/>
    </location>
</feature>
<dbReference type="InterPro" id="IPR013714">
    <property type="entry name" value="Golgi_TVP15"/>
</dbReference>
<keyword evidence="7" id="KW-1185">Reference proteome</keyword>
<feature type="transmembrane region" description="Helical" evidence="5">
    <location>
        <begin position="109"/>
        <end position="128"/>
    </location>
</feature>
<dbReference type="EMBL" id="JAEPQZ010000004">
    <property type="protein sequence ID" value="KAG2182153.1"/>
    <property type="molecule type" value="Genomic_DNA"/>
</dbReference>
<dbReference type="PANTHER" id="PTHR28128">
    <property type="entry name" value="GOLGI APPARATUS MEMBRANE PROTEIN TVP15"/>
    <property type="match status" value="1"/>
</dbReference>
<evidence type="ECO:0000256" key="1">
    <source>
        <dbReference type="ARBA" id="ARBA00004141"/>
    </source>
</evidence>
<evidence type="ECO:0000256" key="3">
    <source>
        <dbReference type="ARBA" id="ARBA00022989"/>
    </source>
</evidence>
<keyword evidence="3 5" id="KW-1133">Transmembrane helix</keyword>
<evidence type="ECO:0000256" key="2">
    <source>
        <dbReference type="ARBA" id="ARBA00022692"/>
    </source>
</evidence>